<organism evidence="15 16">
    <name type="scientific">Proteiniclasticum sediminis</name>
    <dbReference type="NCBI Taxonomy" id="2804028"/>
    <lineage>
        <taxon>Bacteria</taxon>
        <taxon>Bacillati</taxon>
        <taxon>Bacillota</taxon>
        <taxon>Clostridia</taxon>
        <taxon>Eubacteriales</taxon>
        <taxon>Clostridiaceae</taxon>
        <taxon>Proteiniclasticum</taxon>
    </lineage>
</organism>
<feature type="transmembrane region" description="Helical" evidence="13">
    <location>
        <begin position="92"/>
        <end position="116"/>
    </location>
</feature>
<dbReference type="InterPro" id="IPR004358">
    <property type="entry name" value="Sig_transdc_His_kin-like_C"/>
</dbReference>
<keyword evidence="12 13" id="KW-0472">Membrane</keyword>
<dbReference type="Pfam" id="PF00512">
    <property type="entry name" value="HisKA"/>
    <property type="match status" value="1"/>
</dbReference>
<dbReference type="Gene3D" id="1.20.120.620">
    <property type="entry name" value="Backbone structure of the membrane domain of e. Coli histidine kinase receptor kdpd"/>
    <property type="match status" value="1"/>
</dbReference>
<protein>
    <recommendedName>
        <fullName evidence="3">histidine kinase</fullName>
        <ecNumber evidence="3">2.7.13.3</ecNumber>
    </recommendedName>
</protein>
<keyword evidence="6 13" id="KW-0812">Transmembrane</keyword>
<keyword evidence="11" id="KW-0902">Two-component regulatory system</keyword>
<evidence type="ECO:0000256" key="6">
    <source>
        <dbReference type="ARBA" id="ARBA00022692"/>
    </source>
</evidence>
<evidence type="ECO:0000256" key="11">
    <source>
        <dbReference type="ARBA" id="ARBA00023012"/>
    </source>
</evidence>
<evidence type="ECO:0000256" key="3">
    <source>
        <dbReference type="ARBA" id="ARBA00012438"/>
    </source>
</evidence>
<dbReference type="SMART" id="SM00387">
    <property type="entry name" value="HATPase_c"/>
    <property type="match status" value="1"/>
</dbReference>
<sequence length="491" mass="55852">MKKENERIRVREVARQLGLTLGLNLLTTGISFLIRHWGFTEVNIVVMYILSVLVTSRFTKGYGYGIFASGLSILSFNFFFTEPLYNFKVDDTSYIFTFIIMFISAMFTSALTSKLLKSHTLSMEREKQSHLLAKITGSLAKTSEISETAVVSAEWLSNFMDCDVTCFFMEEDGNMAQIRVSSKGQVSKVIPQVPLEHRDFFIAQSYTIPVEVKGHVLCHFCFPKEAADMDKDRKFLLYSILMQVTISMERVLLIRDKENARAEVELERFKSNLLRAISHDIRTPLTRIMGTSEMLLQGIDDPQWKEVIQGIHEDADWLTRLVENILSFTRVHEGNLAIKIQLEAVDEVLSAVVDYMGKYFPKHQFRILIPDEVLFIPMNGKLMEQVLINLAGNAAEHSPEQSEIVLHVWLEGDKIWFEMDDQGSGFVPQDLPRIFDLFFTSQESRPTTRHGLGLGLAICKAIVEFHGGEIMAGNRAEGGAMVKFYLKNQEG</sequence>
<dbReference type="InterPro" id="IPR003661">
    <property type="entry name" value="HisK_dim/P_dom"/>
</dbReference>
<evidence type="ECO:0000256" key="2">
    <source>
        <dbReference type="ARBA" id="ARBA00004141"/>
    </source>
</evidence>
<keyword evidence="9" id="KW-0067">ATP-binding</keyword>
<dbReference type="Gene3D" id="3.30.565.10">
    <property type="entry name" value="Histidine kinase-like ATPase, C-terminal domain"/>
    <property type="match status" value="1"/>
</dbReference>
<dbReference type="InterPro" id="IPR036097">
    <property type="entry name" value="HisK_dim/P_sf"/>
</dbReference>
<keyword evidence="4" id="KW-0597">Phosphoprotein</keyword>
<dbReference type="Gene3D" id="1.10.287.130">
    <property type="match status" value="1"/>
</dbReference>
<evidence type="ECO:0000256" key="4">
    <source>
        <dbReference type="ARBA" id="ARBA00022553"/>
    </source>
</evidence>
<dbReference type="Pfam" id="PF13493">
    <property type="entry name" value="DUF4118"/>
    <property type="match status" value="1"/>
</dbReference>
<evidence type="ECO:0000256" key="12">
    <source>
        <dbReference type="ARBA" id="ARBA00023136"/>
    </source>
</evidence>
<feature type="transmembrane region" description="Helical" evidence="13">
    <location>
        <begin position="12"/>
        <end position="30"/>
    </location>
</feature>
<comment type="caution">
    <text evidence="15">The sequence shown here is derived from an EMBL/GenBank/DDBJ whole genome shotgun (WGS) entry which is preliminary data.</text>
</comment>
<feature type="domain" description="Histidine kinase" evidence="14">
    <location>
        <begin position="276"/>
        <end position="490"/>
    </location>
</feature>
<dbReference type="GO" id="GO:0005524">
    <property type="term" value="F:ATP binding"/>
    <property type="evidence" value="ECO:0007669"/>
    <property type="project" value="UniProtKB-KW"/>
</dbReference>
<evidence type="ECO:0000256" key="13">
    <source>
        <dbReference type="SAM" id="Phobius"/>
    </source>
</evidence>
<dbReference type="CDD" id="cd00075">
    <property type="entry name" value="HATPase"/>
    <property type="match status" value="1"/>
</dbReference>
<evidence type="ECO:0000256" key="5">
    <source>
        <dbReference type="ARBA" id="ARBA00022679"/>
    </source>
</evidence>
<keyword evidence="7" id="KW-0547">Nucleotide-binding</keyword>
<dbReference type="Pfam" id="PF02518">
    <property type="entry name" value="HATPase_c"/>
    <property type="match status" value="1"/>
</dbReference>
<dbReference type="PROSITE" id="PS50109">
    <property type="entry name" value="HIS_KIN"/>
    <property type="match status" value="1"/>
</dbReference>
<evidence type="ECO:0000256" key="1">
    <source>
        <dbReference type="ARBA" id="ARBA00000085"/>
    </source>
</evidence>
<evidence type="ECO:0000259" key="14">
    <source>
        <dbReference type="PROSITE" id="PS50109"/>
    </source>
</evidence>
<name>A0A941CNZ2_9CLOT</name>
<dbReference type="InterPro" id="IPR003594">
    <property type="entry name" value="HATPase_dom"/>
</dbReference>
<evidence type="ECO:0000256" key="9">
    <source>
        <dbReference type="ARBA" id="ARBA00022840"/>
    </source>
</evidence>
<evidence type="ECO:0000313" key="15">
    <source>
        <dbReference type="EMBL" id="MBR0574999.1"/>
    </source>
</evidence>
<dbReference type="EMBL" id="JAGSCS010000001">
    <property type="protein sequence ID" value="MBR0574999.1"/>
    <property type="molecule type" value="Genomic_DNA"/>
</dbReference>
<dbReference type="EC" id="2.7.13.3" evidence="3"/>
<comment type="subcellular location">
    <subcellularLocation>
        <location evidence="2">Membrane</location>
        <topology evidence="2">Multi-pass membrane protein</topology>
    </subcellularLocation>
</comment>
<proteinExistence type="predicted"/>
<evidence type="ECO:0000313" key="16">
    <source>
        <dbReference type="Proteomes" id="UP000675379"/>
    </source>
</evidence>
<keyword evidence="5" id="KW-0808">Transferase</keyword>
<accession>A0A941CNZ2</accession>
<dbReference type="PANTHER" id="PTHR45569:SF1">
    <property type="entry name" value="SENSOR PROTEIN KDPD"/>
    <property type="match status" value="1"/>
</dbReference>
<dbReference type="GO" id="GO:0000155">
    <property type="term" value="F:phosphorelay sensor kinase activity"/>
    <property type="evidence" value="ECO:0007669"/>
    <property type="project" value="InterPro"/>
</dbReference>
<dbReference type="CDD" id="cd00082">
    <property type="entry name" value="HisKA"/>
    <property type="match status" value="1"/>
</dbReference>
<dbReference type="InterPro" id="IPR052023">
    <property type="entry name" value="Histidine_kinase_KdpD"/>
</dbReference>
<evidence type="ECO:0000256" key="7">
    <source>
        <dbReference type="ARBA" id="ARBA00022741"/>
    </source>
</evidence>
<feature type="transmembrane region" description="Helical" evidence="13">
    <location>
        <begin position="61"/>
        <end position="80"/>
    </location>
</feature>
<dbReference type="InterPro" id="IPR025201">
    <property type="entry name" value="KdpD_TM"/>
</dbReference>
<dbReference type="PRINTS" id="PR00344">
    <property type="entry name" value="BCTRLSENSOR"/>
</dbReference>
<keyword evidence="8" id="KW-0418">Kinase</keyword>
<dbReference type="PANTHER" id="PTHR45569">
    <property type="entry name" value="SENSOR PROTEIN KDPD"/>
    <property type="match status" value="1"/>
</dbReference>
<dbReference type="InterPro" id="IPR005467">
    <property type="entry name" value="His_kinase_dom"/>
</dbReference>
<reference evidence="15" key="1">
    <citation type="submission" date="2021-04" db="EMBL/GenBank/DDBJ databases">
        <title>Proteiniclasticum sedimins sp. nov., an obligate anaerobic bacterium isolated from anaerobic sludge.</title>
        <authorList>
            <person name="Liu J."/>
        </authorList>
    </citation>
    <scope>NUCLEOTIDE SEQUENCE</scope>
    <source>
        <strain evidence="15">BAD-10</strain>
    </source>
</reference>
<dbReference type="RefSeq" id="WP_211799508.1">
    <property type="nucleotide sequence ID" value="NZ_JAGSCS010000001.1"/>
</dbReference>
<dbReference type="AlphaFoldDB" id="A0A941CNZ2"/>
<keyword evidence="10 13" id="KW-1133">Transmembrane helix</keyword>
<evidence type="ECO:0000256" key="8">
    <source>
        <dbReference type="ARBA" id="ARBA00022777"/>
    </source>
</evidence>
<evidence type="ECO:0000256" key="10">
    <source>
        <dbReference type="ARBA" id="ARBA00022989"/>
    </source>
</evidence>
<dbReference type="SUPFAM" id="SSF55874">
    <property type="entry name" value="ATPase domain of HSP90 chaperone/DNA topoisomerase II/histidine kinase"/>
    <property type="match status" value="1"/>
</dbReference>
<dbReference type="GO" id="GO:0005886">
    <property type="term" value="C:plasma membrane"/>
    <property type="evidence" value="ECO:0007669"/>
    <property type="project" value="TreeGrafter"/>
</dbReference>
<dbReference type="InterPro" id="IPR036890">
    <property type="entry name" value="HATPase_C_sf"/>
</dbReference>
<gene>
    <name evidence="15" type="ORF">KCG48_01465</name>
</gene>
<dbReference type="SMART" id="SM00388">
    <property type="entry name" value="HisKA"/>
    <property type="match status" value="1"/>
</dbReference>
<comment type="catalytic activity">
    <reaction evidence="1">
        <text>ATP + protein L-histidine = ADP + protein N-phospho-L-histidine.</text>
        <dbReference type="EC" id="2.7.13.3"/>
    </reaction>
</comment>
<dbReference type="InterPro" id="IPR038318">
    <property type="entry name" value="KdpD_sf"/>
</dbReference>
<dbReference type="Proteomes" id="UP000675379">
    <property type="component" value="Unassembled WGS sequence"/>
</dbReference>
<dbReference type="SUPFAM" id="SSF47384">
    <property type="entry name" value="Homodimeric domain of signal transducing histidine kinase"/>
    <property type="match status" value="1"/>
</dbReference>
<keyword evidence="16" id="KW-1185">Reference proteome</keyword>